<feature type="region of interest" description="Disordered" evidence="6">
    <location>
        <begin position="254"/>
        <end position="299"/>
    </location>
</feature>
<dbReference type="PROSITE" id="PS50172">
    <property type="entry name" value="BRCT"/>
    <property type="match status" value="2"/>
</dbReference>
<dbReference type="GO" id="GO:0000724">
    <property type="term" value="P:double-strand break repair via homologous recombination"/>
    <property type="evidence" value="ECO:0007669"/>
    <property type="project" value="TreeGrafter"/>
</dbReference>
<dbReference type="GO" id="GO:0031436">
    <property type="term" value="C:BRCA1-BARD1 complex"/>
    <property type="evidence" value="ECO:0007669"/>
    <property type="project" value="TreeGrafter"/>
</dbReference>
<dbReference type="InterPro" id="IPR036420">
    <property type="entry name" value="BRCT_dom_sf"/>
</dbReference>
<proteinExistence type="predicted"/>
<keyword evidence="5" id="KW-0539">Nucleus</keyword>
<feature type="region of interest" description="Disordered" evidence="6">
    <location>
        <begin position="105"/>
        <end position="141"/>
    </location>
</feature>
<feature type="compositionally biased region" description="Basic residues" evidence="6">
    <location>
        <begin position="17"/>
        <end position="33"/>
    </location>
</feature>
<feature type="region of interest" description="Disordered" evidence="6">
    <location>
        <begin position="1"/>
        <end position="76"/>
    </location>
</feature>
<feature type="domain" description="BRCT" evidence="7">
    <location>
        <begin position="590"/>
        <end position="686"/>
    </location>
</feature>
<feature type="compositionally biased region" description="Basic and acidic residues" evidence="6">
    <location>
        <begin position="56"/>
        <end position="71"/>
    </location>
</feature>
<dbReference type="GO" id="GO:0045944">
    <property type="term" value="P:positive regulation of transcription by RNA polymerase II"/>
    <property type="evidence" value="ECO:0007669"/>
    <property type="project" value="TreeGrafter"/>
</dbReference>
<evidence type="ECO:0000259" key="7">
    <source>
        <dbReference type="PROSITE" id="PS50172"/>
    </source>
</evidence>
<dbReference type="Pfam" id="PF00533">
    <property type="entry name" value="BRCT"/>
    <property type="match status" value="1"/>
</dbReference>
<evidence type="ECO:0000256" key="5">
    <source>
        <dbReference type="ARBA" id="ARBA00023242"/>
    </source>
</evidence>
<feature type="compositionally biased region" description="Acidic residues" evidence="6">
    <location>
        <begin position="265"/>
        <end position="296"/>
    </location>
</feature>
<keyword evidence="2" id="KW-0677">Repeat</keyword>
<evidence type="ECO:0000313" key="9">
    <source>
        <dbReference type="EMBL" id="CAF4235360.1"/>
    </source>
</evidence>
<keyword evidence="4" id="KW-0234">DNA repair</keyword>
<evidence type="ECO:0000256" key="4">
    <source>
        <dbReference type="ARBA" id="ARBA00023204"/>
    </source>
</evidence>
<accession>A0A818JID3</accession>
<sequence length="813" mass="92730">MVDPYDFVASPSTIRSKQTRKKTIVKTSKKRKSNEKPRRVSIRQANSKSNKSTRSNLRDTDHLIDMHEKENNPNNGFTQLIQTKMMEVKKQQGKRTNKKVRIVTDDNRSPLTTKKRQRTETDDNSDMINDPTEIGNNHPLCTTTNEHVKVAKTKTKHPPICESKDHFFVMTNKRRRACLCSKRQLDELEFAPDSAPTQTPQRYDEEQQLPEKSYLEPNLTCAYHSPLPLLLPSSPLMPPLASTIDLEPVQSISANQQQVNHEDVGKEEEDENKEEDEEEEEEEEEEDENKEEDEEENQLHATSMMAAPLSPAMPLNTTYIAHRSIPLMAQIPSAVLSLSTGILRNTTTIVSNNTQTQLTASTVEHSNVEQHKINLSLSLPPVKLISNRKDQETSMTPTAVQTIKCSVSTQTGDDDYPIHHPCNDVSVCPCVQIYARSEQLFMTSMSVFFRNTITVTPREQLFATIKNTNRTNNRQQQQPQINESVTSSEPTPNINQTEIPMQIESRIEKDNNAQINETYLINNNNDTVTSIEPEPEQTSHVLLDTSTVIHETPYDNSKKSDGSSIKININSIEESIEKAHEEHSSFNSSIDQQNFKSLVLAMTALKDDQKIEFNRFIERFSVRSSTSIDETTTHLITDEDNENPLRCPLTGKVLQAVARHLKIISYRWLTACLNQQRYVDEIPTYEIIGDTVYNEHSGMSRSRLNNSIDYRLLANYAFHFKCTGCQPFIDNRPLIELIHLSGGLILKTLNQHIDNTGRQIIILCSKKYLQNKPALQQACQKLNILCIEPEWLIASIVKFDLQPFEPWLCTLYS</sequence>
<dbReference type="GO" id="GO:0004842">
    <property type="term" value="F:ubiquitin-protein transferase activity"/>
    <property type="evidence" value="ECO:0007669"/>
    <property type="project" value="TreeGrafter"/>
</dbReference>
<dbReference type="GO" id="GO:0070531">
    <property type="term" value="C:BRCA1-A complex"/>
    <property type="evidence" value="ECO:0007669"/>
    <property type="project" value="TreeGrafter"/>
</dbReference>
<dbReference type="PANTHER" id="PTHR13763:SF0">
    <property type="entry name" value="BREAST CANCER TYPE 1 SUSCEPTIBILITY PROTEIN"/>
    <property type="match status" value="1"/>
</dbReference>
<reference evidence="8" key="1">
    <citation type="submission" date="2021-02" db="EMBL/GenBank/DDBJ databases">
        <authorList>
            <person name="Nowell W R."/>
        </authorList>
    </citation>
    <scope>NUCLEOTIDE SEQUENCE</scope>
</reference>
<dbReference type="Proteomes" id="UP000663862">
    <property type="component" value="Unassembled WGS sequence"/>
</dbReference>
<evidence type="ECO:0000256" key="2">
    <source>
        <dbReference type="ARBA" id="ARBA00022737"/>
    </source>
</evidence>
<evidence type="ECO:0000313" key="8">
    <source>
        <dbReference type="EMBL" id="CAF3539889.1"/>
    </source>
</evidence>
<dbReference type="Proteomes" id="UP000663869">
    <property type="component" value="Unassembled WGS sequence"/>
</dbReference>
<dbReference type="EMBL" id="CAJNYU010002348">
    <property type="protein sequence ID" value="CAF3539889.1"/>
    <property type="molecule type" value="Genomic_DNA"/>
</dbReference>
<dbReference type="Gene3D" id="3.40.50.10190">
    <property type="entry name" value="BRCT domain"/>
    <property type="match status" value="2"/>
</dbReference>
<feature type="compositionally biased region" description="Polar residues" evidence="6">
    <location>
        <begin position="43"/>
        <end position="55"/>
    </location>
</feature>
<dbReference type="EMBL" id="CAJOBQ010000054">
    <property type="protein sequence ID" value="CAF4235360.1"/>
    <property type="molecule type" value="Genomic_DNA"/>
</dbReference>
<dbReference type="PANTHER" id="PTHR13763">
    <property type="entry name" value="BREAST CANCER TYPE 1 SUSCEPTIBILITY PROTEIN BRCA1"/>
    <property type="match status" value="1"/>
</dbReference>
<organism evidence="8 10">
    <name type="scientific">Rotaria socialis</name>
    <dbReference type="NCBI Taxonomy" id="392032"/>
    <lineage>
        <taxon>Eukaryota</taxon>
        <taxon>Metazoa</taxon>
        <taxon>Spiralia</taxon>
        <taxon>Gnathifera</taxon>
        <taxon>Rotifera</taxon>
        <taxon>Eurotatoria</taxon>
        <taxon>Bdelloidea</taxon>
        <taxon>Philodinida</taxon>
        <taxon>Philodinidae</taxon>
        <taxon>Rotaria</taxon>
    </lineage>
</organism>
<dbReference type="AlphaFoldDB" id="A0A818JID3"/>
<feature type="region of interest" description="Disordered" evidence="6">
    <location>
        <begin position="467"/>
        <end position="495"/>
    </location>
</feature>
<protein>
    <recommendedName>
        <fullName evidence="7">BRCT domain-containing protein</fullName>
    </recommendedName>
</protein>
<feature type="domain" description="BRCT" evidence="7">
    <location>
        <begin position="734"/>
        <end position="809"/>
    </location>
</feature>
<feature type="compositionally biased region" description="Low complexity" evidence="6">
    <location>
        <begin position="467"/>
        <end position="478"/>
    </location>
</feature>
<comment type="caution">
    <text evidence="8">The sequence shown here is derived from an EMBL/GenBank/DDBJ whole genome shotgun (WGS) entry which is preliminary data.</text>
</comment>
<feature type="compositionally biased region" description="Polar residues" evidence="6">
    <location>
        <begin position="479"/>
        <end position="495"/>
    </location>
</feature>
<comment type="subcellular location">
    <subcellularLocation>
        <location evidence="1">Nucleus</location>
    </subcellularLocation>
</comment>
<evidence type="ECO:0000256" key="6">
    <source>
        <dbReference type="SAM" id="MobiDB-lite"/>
    </source>
</evidence>
<evidence type="ECO:0000256" key="1">
    <source>
        <dbReference type="ARBA" id="ARBA00004123"/>
    </source>
</evidence>
<keyword evidence="3" id="KW-0227">DNA damage</keyword>
<name>A0A818JID3_9BILA</name>
<dbReference type="InterPro" id="IPR001357">
    <property type="entry name" value="BRCT_dom"/>
</dbReference>
<gene>
    <name evidence="8" type="ORF">FME351_LOCUS18923</name>
    <name evidence="9" type="ORF">TSG867_LOCUS2131</name>
</gene>
<dbReference type="SUPFAM" id="SSF52113">
    <property type="entry name" value="BRCT domain"/>
    <property type="match status" value="2"/>
</dbReference>
<dbReference type="InterPro" id="IPR031099">
    <property type="entry name" value="BRCA1-associated"/>
</dbReference>
<evidence type="ECO:0000256" key="3">
    <source>
        <dbReference type="ARBA" id="ARBA00022763"/>
    </source>
</evidence>
<evidence type="ECO:0000313" key="10">
    <source>
        <dbReference type="Proteomes" id="UP000663869"/>
    </source>
</evidence>